<evidence type="ECO:0000313" key="3">
    <source>
        <dbReference type="Proteomes" id="UP000657574"/>
    </source>
</evidence>
<dbReference type="Gene3D" id="3.90.1200.10">
    <property type="match status" value="1"/>
</dbReference>
<keyword evidence="3" id="KW-1185">Reference proteome</keyword>
<proteinExistence type="predicted"/>
<comment type="caution">
    <text evidence="2">The sequence shown here is derived from an EMBL/GenBank/DDBJ whole genome shotgun (WGS) entry which is preliminary data.</text>
</comment>
<dbReference type="InterPro" id="IPR011009">
    <property type="entry name" value="Kinase-like_dom_sf"/>
</dbReference>
<reference evidence="2" key="1">
    <citation type="journal article" date="2014" name="Int. J. Syst. Evol. Microbiol.">
        <title>Complete genome sequence of Corynebacterium casei LMG S-19264T (=DSM 44701T), isolated from a smear-ripened cheese.</title>
        <authorList>
            <consortium name="US DOE Joint Genome Institute (JGI-PGF)"/>
            <person name="Walter F."/>
            <person name="Albersmeier A."/>
            <person name="Kalinowski J."/>
            <person name="Ruckert C."/>
        </authorList>
    </citation>
    <scope>NUCLEOTIDE SEQUENCE</scope>
    <source>
        <strain evidence="2">JCM 3086</strain>
    </source>
</reference>
<dbReference type="SUPFAM" id="SSF56112">
    <property type="entry name" value="Protein kinase-like (PK-like)"/>
    <property type="match status" value="1"/>
</dbReference>
<organism evidence="2 3">
    <name type="scientific">Streptomyces brasiliensis</name>
    <dbReference type="NCBI Taxonomy" id="1954"/>
    <lineage>
        <taxon>Bacteria</taxon>
        <taxon>Bacillati</taxon>
        <taxon>Actinomycetota</taxon>
        <taxon>Actinomycetes</taxon>
        <taxon>Kitasatosporales</taxon>
        <taxon>Streptomycetaceae</taxon>
        <taxon>Streptomyces</taxon>
    </lineage>
</organism>
<reference evidence="2" key="2">
    <citation type="submission" date="2020-09" db="EMBL/GenBank/DDBJ databases">
        <authorList>
            <person name="Sun Q."/>
            <person name="Ohkuma M."/>
        </authorList>
    </citation>
    <scope>NUCLEOTIDE SEQUENCE</scope>
    <source>
        <strain evidence="2">JCM 3086</strain>
    </source>
</reference>
<gene>
    <name evidence="2" type="ORF">GCM10010121_060510</name>
</gene>
<dbReference type="Proteomes" id="UP000657574">
    <property type="component" value="Unassembled WGS sequence"/>
</dbReference>
<name>A0A917L607_9ACTN</name>
<dbReference type="PANTHER" id="PTHR23020">
    <property type="entry name" value="UNCHARACTERIZED NUCLEAR HORMONE RECEPTOR-RELATED"/>
    <property type="match status" value="1"/>
</dbReference>
<dbReference type="EMBL" id="BMQA01000025">
    <property type="protein sequence ID" value="GGJ41368.1"/>
    <property type="molecule type" value="Genomic_DNA"/>
</dbReference>
<dbReference type="RefSeq" id="WP_189314441.1">
    <property type="nucleotide sequence ID" value="NZ_BMQA01000025.1"/>
</dbReference>
<dbReference type="AlphaFoldDB" id="A0A917L607"/>
<evidence type="ECO:0000313" key="2">
    <source>
        <dbReference type="EMBL" id="GGJ41368.1"/>
    </source>
</evidence>
<evidence type="ECO:0000259" key="1">
    <source>
        <dbReference type="Pfam" id="PF01636"/>
    </source>
</evidence>
<protein>
    <submittedName>
        <fullName evidence="2">Aminoglycoside phosphotransferase</fullName>
    </submittedName>
</protein>
<accession>A0A917L607</accession>
<dbReference type="PANTHER" id="PTHR23020:SF41">
    <property type="entry name" value="AMINOGLYCOSIDE PHOSPHOTRANSFERASE DOMAIN-CONTAINING PROTEIN"/>
    <property type="match status" value="1"/>
</dbReference>
<sequence>MTGPVQAVRRWAREVHHGTGVPASRPYRRARLAAVALQVAREKLVAPLAYRYGDVPATPADVTPEWLTAALCRGIPDARVEWAKATPHSAGSSTRWQIDLRYNTAGEKAGLPPTVFAKTTAAYRQRIMLGFIGNISGEPTFFRDFRPRLDIEAPLGYYGAFDPVSWRSISLIEDLVRTKGAEFLVPARYVTRDEMTGLLDQMATWHGRFWNSPEVRPLVNAPADYVGRAGDFFGWEVIARLGAERGRRVIPSALAARSVRDLKPMMAGLRLLGRGPVTLLHGDPHIGNTYVTEHGRMGFADWQCVLRGSWAYDVSYLLTGGLTVEDRRDWERDLLEHYLHRLDAAGGEPPTWQEAWTAYRRQSLWPYYAWLSTIGHGALQPDMQPDEVSLDMVARTATAVEDHEPVALLREAPGG</sequence>
<feature type="domain" description="Aminoglycoside phosphotransferase" evidence="1">
    <location>
        <begin position="214"/>
        <end position="353"/>
    </location>
</feature>
<dbReference type="InterPro" id="IPR052961">
    <property type="entry name" value="Oxido-Kinase-like_Enzymes"/>
</dbReference>
<dbReference type="Pfam" id="PF01636">
    <property type="entry name" value="APH"/>
    <property type="match status" value="1"/>
</dbReference>
<dbReference type="InterPro" id="IPR002575">
    <property type="entry name" value="Aminoglycoside_PTrfase"/>
</dbReference>